<dbReference type="EMBL" id="JANPWB010000001">
    <property type="protein sequence ID" value="KAJ1216100.1"/>
    <property type="molecule type" value="Genomic_DNA"/>
</dbReference>
<dbReference type="AlphaFoldDB" id="A0AAV7WTK2"/>
<reference evidence="1" key="1">
    <citation type="journal article" date="2022" name="bioRxiv">
        <title>Sequencing and chromosome-scale assembly of the giantPleurodeles waltlgenome.</title>
        <authorList>
            <person name="Brown T."/>
            <person name="Elewa A."/>
            <person name="Iarovenko S."/>
            <person name="Subramanian E."/>
            <person name="Araus A.J."/>
            <person name="Petzold A."/>
            <person name="Susuki M."/>
            <person name="Suzuki K.-i.T."/>
            <person name="Hayashi T."/>
            <person name="Toyoda A."/>
            <person name="Oliveira C."/>
            <person name="Osipova E."/>
            <person name="Leigh N.D."/>
            <person name="Simon A."/>
            <person name="Yun M.H."/>
        </authorList>
    </citation>
    <scope>NUCLEOTIDE SEQUENCE</scope>
    <source>
        <strain evidence="1">20211129_DDA</strain>
        <tissue evidence="1">Liver</tissue>
    </source>
</reference>
<gene>
    <name evidence="1" type="ORF">NDU88_003706</name>
</gene>
<evidence type="ECO:0000313" key="1">
    <source>
        <dbReference type="EMBL" id="KAJ1216100.1"/>
    </source>
</evidence>
<keyword evidence="2" id="KW-1185">Reference proteome</keyword>
<comment type="caution">
    <text evidence="1">The sequence shown here is derived from an EMBL/GenBank/DDBJ whole genome shotgun (WGS) entry which is preliminary data.</text>
</comment>
<name>A0AAV7WTK2_PLEWA</name>
<protein>
    <submittedName>
        <fullName evidence="1">Uncharacterized protein</fullName>
    </submittedName>
</protein>
<organism evidence="1 2">
    <name type="scientific">Pleurodeles waltl</name>
    <name type="common">Iberian ribbed newt</name>
    <dbReference type="NCBI Taxonomy" id="8319"/>
    <lineage>
        <taxon>Eukaryota</taxon>
        <taxon>Metazoa</taxon>
        <taxon>Chordata</taxon>
        <taxon>Craniata</taxon>
        <taxon>Vertebrata</taxon>
        <taxon>Euteleostomi</taxon>
        <taxon>Amphibia</taxon>
        <taxon>Batrachia</taxon>
        <taxon>Caudata</taxon>
        <taxon>Salamandroidea</taxon>
        <taxon>Salamandridae</taxon>
        <taxon>Pleurodelinae</taxon>
        <taxon>Pleurodeles</taxon>
    </lineage>
</organism>
<proteinExistence type="predicted"/>
<accession>A0AAV7WTK2</accession>
<sequence length="107" mass="11498">MRRRPPSSPRAPWWQHRPQAMDDGGGALLSISVAECGPVCLWGQQHPFHSGTPLLLLCVAPNGCCGSTATPPPPAGPEARCQCRPHPVDPSLWLSRVQSRAHVPTPL</sequence>
<evidence type="ECO:0000313" key="2">
    <source>
        <dbReference type="Proteomes" id="UP001066276"/>
    </source>
</evidence>
<dbReference type="Proteomes" id="UP001066276">
    <property type="component" value="Chromosome 1_1"/>
</dbReference>